<name>Q8DHY8_THEVB</name>
<gene>
    <name evidence="2" type="ordered locus">tll1805</name>
</gene>
<evidence type="ECO:0000313" key="3">
    <source>
        <dbReference type="Proteomes" id="UP000000440"/>
    </source>
</evidence>
<dbReference type="EMBL" id="BA000039">
    <property type="protein sequence ID" value="BAC09357.1"/>
    <property type="molecule type" value="Genomic_DNA"/>
</dbReference>
<dbReference type="RefSeq" id="WP_011057642.1">
    <property type="nucleotide sequence ID" value="NC_004113.1"/>
</dbReference>
<dbReference type="PROSITE" id="PS51272">
    <property type="entry name" value="SLH"/>
    <property type="match status" value="2"/>
</dbReference>
<proteinExistence type="predicted"/>
<dbReference type="Proteomes" id="UP000000440">
    <property type="component" value="Chromosome"/>
</dbReference>
<dbReference type="PANTHER" id="PTHR33740">
    <property type="entry name" value="GPI-ANCHORED ADHESIN-LIKE PROTEIN"/>
    <property type="match status" value="1"/>
</dbReference>
<dbReference type="EnsemblBacteria" id="BAC09357">
    <property type="protein sequence ID" value="BAC09357"/>
    <property type="gene ID" value="BAC09357"/>
</dbReference>
<dbReference type="AlphaFoldDB" id="Q8DHY8"/>
<feature type="domain" description="SLH" evidence="1">
    <location>
        <begin position="177"/>
        <end position="239"/>
    </location>
</feature>
<feature type="domain" description="SLH" evidence="1">
    <location>
        <begin position="248"/>
        <end position="315"/>
    </location>
</feature>
<dbReference type="InterPro" id="IPR001119">
    <property type="entry name" value="SLH_dom"/>
</dbReference>
<dbReference type="eggNOG" id="ENOG502Z7MI">
    <property type="taxonomic scope" value="Bacteria"/>
</dbReference>
<dbReference type="PROSITE" id="PS51257">
    <property type="entry name" value="PROKAR_LIPOPROTEIN"/>
    <property type="match status" value="1"/>
</dbReference>
<dbReference type="KEGG" id="tel:tll1805"/>
<protein>
    <submittedName>
        <fullName evidence="2">Tll1805 protein</fullName>
    </submittedName>
</protein>
<accession>Q8DHY8</accession>
<dbReference type="Pfam" id="PF00395">
    <property type="entry name" value="SLH"/>
    <property type="match status" value="1"/>
</dbReference>
<evidence type="ECO:0000259" key="1">
    <source>
        <dbReference type="PROSITE" id="PS51272"/>
    </source>
</evidence>
<organism evidence="2 3">
    <name type="scientific">Thermosynechococcus vestitus (strain NIES-2133 / IAM M-273 / BP-1)</name>
    <dbReference type="NCBI Taxonomy" id="197221"/>
    <lineage>
        <taxon>Bacteria</taxon>
        <taxon>Bacillati</taxon>
        <taxon>Cyanobacteriota</taxon>
        <taxon>Cyanophyceae</taxon>
        <taxon>Acaryochloridales</taxon>
        <taxon>Thermosynechococcaceae</taxon>
        <taxon>Thermosynechococcus</taxon>
    </lineage>
</organism>
<dbReference type="STRING" id="197221.gene:10748410"/>
<sequence>MKQYQAEGRRTLKRSRQLGWIFLSALLLSSCEGSGLQNWFAADPNAEQWASQSPTATPAAAAPAALPENLQFPKATLLSTQPQAGAPQTTVTRWQVAAPAIAIQQFYSQQFQQLGWQLTEQQVSDQTITLKGRNSELDVTVTINTVPENNLTMFTVAYTPVKSTPATAAPQPHLSAPQAFTDLDQAPAPLQPAIRDLAELGVLSTTGDRLQPNIPIRRGQFVRWLVTTYNRFYADRPARQIRLGSRNDTPIFQDVPRDHPDFPYIQGLAMAGFLPSPLTGDTSALFRPEAPLTRETLLQWKVPLDQQGRLSPSTIDRIQQTWGFKDSQRIAPPAINAVAADYLAGDLSNIRRVWGETLLLQPQKPVTHAEAAAALWYIGNGTEGLSAAMVKQAPPSPS</sequence>
<reference evidence="2 3" key="1">
    <citation type="journal article" date="2002" name="DNA Res.">
        <title>Complete genome structure of the thermophilic cyanobacterium Thermosynechococcus elongatus BP-1.</title>
        <authorList>
            <person name="Nakamura Y."/>
            <person name="Kaneko T."/>
            <person name="Sato S."/>
            <person name="Ikeuchi M."/>
            <person name="Katoh H."/>
            <person name="Sasamoto S."/>
            <person name="Watanabe A."/>
            <person name="Iriguchi M."/>
            <person name="Kawashima K."/>
            <person name="Kimura T."/>
            <person name="Kishida Y."/>
            <person name="Kiyokawa C."/>
            <person name="Kohara M."/>
            <person name="Matsumoto M."/>
            <person name="Matsuno A."/>
            <person name="Nakazaki N."/>
            <person name="Shimpo S."/>
            <person name="Sugimoto M."/>
            <person name="Takeuchi C."/>
            <person name="Yamada M."/>
            <person name="Tabata S."/>
        </authorList>
    </citation>
    <scope>NUCLEOTIDE SEQUENCE [LARGE SCALE GENOMIC DNA]</scope>
    <source>
        <strain evidence="3">IAM M-273 / NIES-2133 / BP-1</strain>
    </source>
</reference>
<evidence type="ECO:0000313" key="2">
    <source>
        <dbReference type="EMBL" id="BAC09357.1"/>
    </source>
</evidence>
<dbReference type="PANTHER" id="PTHR33740:SF3">
    <property type="entry name" value="GPI-ANCHORED ADHESIN-LIKE PROTEIN"/>
    <property type="match status" value="1"/>
</dbReference>
<keyword evidence="3" id="KW-1185">Reference proteome</keyword>